<evidence type="ECO:0000313" key="1">
    <source>
        <dbReference type="EMBL" id="GFF29726.1"/>
    </source>
</evidence>
<dbReference type="EMBL" id="BLKC01000013">
    <property type="protein sequence ID" value="GFF29726.1"/>
    <property type="molecule type" value="Genomic_DNA"/>
</dbReference>
<reference evidence="1 2" key="1">
    <citation type="submission" date="2020-01" db="EMBL/GenBank/DDBJ databases">
        <title>Draft genome sequence of Aspergillus udagawae IFM 46972.</title>
        <authorList>
            <person name="Takahashi H."/>
            <person name="Yaguchi T."/>
        </authorList>
    </citation>
    <scope>NUCLEOTIDE SEQUENCE [LARGE SCALE GENOMIC DNA]</scope>
    <source>
        <strain evidence="1 2">IFM 46972</strain>
    </source>
</reference>
<sequence>MSFSFFLPSFNIPFSIWDTEQLTTTRPRDTYAAFPLRLNAFPSATKQCAAPKQICPQFRRQECFHNVI</sequence>
<comment type="caution">
    <text evidence="1">The sequence shown here is derived from an EMBL/GenBank/DDBJ whole genome shotgun (WGS) entry which is preliminary data.</text>
</comment>
<name>A0A8H3NHE8_9EURO</name>
<gene>
    <name evidence="1" type="ORF">IFM46972_02714</name>
</gene>
<protein>
    <submittedName>
        <fullName evidence="1">Uncharacterized protein</fullName>
    </submittedName>
</protein>
<accession>A0A8H3NHE8</accession>
<evidence type="ECO:0000313" key="2">
    <source>
        <dbReference type="Proteomes" id="UP000465221"/>
    </source>
</evidence>
<dbReference type="Proteomes" id="UP000465221">
    <property type="component" value="Unassembled WGS sequence"/>
</dbReference>
<dbReference type="AlphaFoldDB" id="A0A8H3NHE8"/>
<proteinExistence type="predicted"/>
<organism evidence="1 2">
    <name type="scientific">Aspergillus udagawae</name>
    <dbReference type="NCBI Taxonomy" id="91492"/>
    <lineage>
        <taxon>Eukaryota</taxon>
        <taxon>Fungi</taxon>
        <taxon>Dikarya</taxon>
        <taxon>Ascomycota</taxon>
        <taxon>Pezizomycotina</taxon>
        <taxon>Eurotiomycetes</taxon>
        <taxon>Eurotiomycetidae</taxon>
        <taxon>Eurotiales</taxon>
        <taxon>Aspergillaceae</taxon>
        <taxon>Aspergillus</taxon>
        <taxon>Aspergillus subgen. Fumigati</taxon>
    </lineage>
</organism>